<keyword evidence="4" id="KW-1185">Reference proteome</keyword>
<dbReference type="AlphaFoldDB" id="A0A841JXZ8"/>
<dbReference type="Proteomes" id="UP000538666">
    <property type="component" value="Unassembled WGS sequence"/>
</dbReference>
<name>A0A841JXZ8_9BACT</name>
<comment type="similarity">
    <text evidence="1">Belongs to the VapB family.</text>
</comment>
<comment type="caution">
    <text evidence="3">The sequence shown here is derived from an EMBL/GenBank/DDBJ whole genome shotgun (WGS) entry which is preliminary data.</text>
</comment>
<dbReference type="PANTHER" id="PTHR37550">
    <property type="entry name" value="ANTITOXIN VAPB1"/>
    <property type="match status" value="1"/>
</dbReference>
<dbReference type="InterPro" id="IPR007159">
    <property type="entry name" value="SpoVT-AbrB_dom"/>
</dbReference>
<sequence length="87" mass="9942">MRKTAKIFMNNRSQAVRLPKEFQVGSREVFIRKEGKDIVLSPRPSDWSAYLEEAPAASSDFMSNVEDLAVQDQCVRDLVIENWTSHA</sequence>
<gene>
    <name evidence="3" type="ORF">HNQ77_003446</name>
</gene>
<dbReference type="EMBL" id="JACHEK010000007">
    <property type="protein sequence ID" value="MBB6145485.1"/>
    <property type="molecule type" value="Genomic_DNA"/>
</dbReference>
<dbReference type="Gene3D" id="2.10.260.10">
    <property type="match status" value="1"/>
</dbReference>
<protein>
    <submittedName>
        <fullName evidence="3">Antitoxin VapB</fullName>
    </submittedName>
</protein>
<evidence type="ECO:0000313" key="3">
    <source>
        <dbReference type="EMBL" id="MBB6145485.1"/>
    </source>
</evidence>
<dbReference type="GO" id="GO:0003677">
    <property type="term" value="F:DNA binding"/>
    <property type="evidence" value="ECO:0007669"/>
    <property type="project" value="InterPro"/>
</dbReference>
<accession>A0A841JXZ8</accession>
<evidence type="ECO:0000259" key="2">
    <source>
        <dbReference type="SMART" id="SM00966"/>
    </source>
</evidence>
<organism evidence="3 4">
    <name type="scientific">Silvibacterium bohemicum</name>
    <dbReference type="NCBI Taxonomy" id="1577686"/>
    <lineage>
        <taxon>Bacteria</taxon>
        <taxon>Pseudomonadati</taxon>
        <taxon>Acidobacteriota</taxon>
        <taxon>Terriglobia</taxon>
        <taxon>Terriglobales</taxon>
        <taxon>Acidobacteriaceae</taxon>
        <taxon>Silvibacterium</taxon>
    </lineage>
</organism>
<proteinExistence type="inferred from homology"/>
<dbReference type="NCBIfam" id="NF040493">
    <property type="entry name" value="TA_anti_VapB"/>
    <property type="match status" value="1"/>
</dbReference>
<dbReference type="RefSeq" id="WP_082125655.1">
    <property type="nucleotide sequence ID" value="NZ_JACHEK010000007.1"/>
</dbReference>
<feature type="domain" description="SpoVT-AbrB" evidence="2">
    <location>
        <begin position="8"/>
        <end position="48"/>
    </location>
</feature>
<evidence type="ECO:0000313" key="4">
    <source>
        <dbReference type="Proteomes" id="UP000538666"/>
    </source>
</evidence>
<dbReference type="PANTHER" id="PTHR37550:SF3">
    <property type="entry name" value="ANTITOXIN VAPB1"/>
    <property type="match status" value="1"/>
</dbReference>
<dbReference type="SUPFAM" id="SSF89447">
    <property type="entry name" value="AbrB/MazE/MraZ-like"/>
    <property type="match status" value="1"/>
</dbReference>
<dbReference type="InterPro" id="IPR037914">
    <property type="entry name" value="SpoVT-AbrB_sf"/>
</dbReference>
<dbReference type="InterPro" id="IPR047976">
    <property type="entry name" value="Anti_VapB2-like"/>
</dbReference>
<dbReference type="SMART" id="SM00966">
    <property type="entry name" value="SpoVT_AbrB"/>
    <property type="match status" value="1"/>
</dbReference>
<dbReference type="InterPro" id="IPR051734">
    <property type="entry name" value="VapB_TA_antitoxins"/>
</dbReference>
<evidence type="ECO:0000256" key="1">
    <source>
        <dbReference type="ARBA" id="ARBA00007924"/>
    </source>
</evidence>
<reference evidence="3 4" key="1">
    <citation type="submission" date="2020-08" db="EMBL/GenBank/DDBJ databases">
        <title>Genomic Encyclopedia of Type Strains, Phase IV (KMG-IV): sequencing the most valuable type-strain genomes for metagenomic binning, comparative biology and taxonomic classification.</title>
        <authorList>
            <person name="Goeker M."/>
        </authorList>
    </citation>
    <scope>NUCLEOTIDE SEQUENCE [LARGE SCALE GENOMIC DNA]</scope>
    <source>
        <strain evidence="3 4">DSM 103733</strain>
    </source>
</reference>